<protein>
    <submittedName>
        <fullName evidence="1">Uncharacterized protein</fullName>
    </submittedName>
</protein>
<gene>
    <name evidence="1" type="ORF">MET9862_05248</name>
</gene>
<sequence>MTRGIGYYVHHQGVGHWQRACAIAAALDRPCTLIGTLAGVETAEAPGPVLDLPDDRLDDGFAGLDGEAERPRSLHYAPLAHPGIRARMARIAAWAADTDPLLLVVDVSVEVALFARLLSLPSLVFRLAGTRTDLPHLEAFRSADRLIAPFPAALEAEGVPDWVRAKTDYAGFLGRPIAQRPGAEAGADGPIVVVFGRGGGGGAHADLAAAARSVPERDWHVLGPVTGSGTLPANLHLHGWVADADPWIARAGLVVGGAGDGVVAAVAARGKRFVCLPEERAYGEQIEKARALARLGAAVVHAGWPEAALWPGLVRAGLALDPAPIAGLSDPHAIGHAAALIERQARRRESAASGSR</sequence>
<dbReference type="OrthoDB" id="9809594at2"/>
<dbReference type="SUPFAM" id="SSF53756">
    <property type="entry name" value="UDP-Glycosyltransferase/glycogen phosphorylase"/>
    <property type="match status" value="1"/>
</dbReference>
<name>A0A509EMG9_9HYPH</name>
<reference evidence="1 2" key="1">
    <citation type="submission" date="2019-06" db="EMBL/GenBank/DDBJ databases">
        <authorList>
            <person name="Rodrigo-Torres L."/>
            <person name="Arahal R. D."/>
            <person name="Lucena T."/>
        </authorList>
    </citation>
    <scope>NUCLEOTIDE SEQUENCE [LARGE SCALE GENOMIC DNA]</scope>
    <source>
        <strain evidence="1 2">SB0023/3</strain>
    </source>
</reference>
<dbReference type="PANTHER" id="PTHR21015">
    <property type="entry name" value="UDP-N-ACETYLGLUCOSAMINE--N-ACETYLMURAMYL-(PENTAPEPTIDE) PYROPHOSPHORYL-UNDECAPRENOL N-ACETYLGLUCOSAMINE TRANSFERASE 1"/>
    <property type="match status" value="1"/>
</dbReference>
<dbReference type="EMBL" id="CABFPH010000139">
    <property type="protein sequence ID" value="VUD74615.1"/>
    <property type="molecule type" value="Genomic_DNA"/>
</dbReference>
<accession>A0A509EMG9</accession>
<dbReference type="RefSeq" id="WP_142585904.1">
    <property type="nucleotide sequence ID" value="NZ_CABFPH010000139.1"/>
</dbReference>
<dbReference type="Gene3D" id="3.40.50.2000">
    <property type="entry name" value="Glycogen Phosphorylase B"/>
    <property type="match status" value="1"/>
</dbReference>
<dbReference type="GO" id="GO:0016757">
    <property type="term" value="F:glycosyltransferase activity"/>
    <property type="evidence" value="ECO:0007669"/>
    <property type="project" value="TreeGrafter"/>
</dbReference>
<dbReference type="Proteomes" id="UP000410984">
    <property type="component" value="Unassembled WGS sequence"/>
</dbReference>
<evidence type="ECO:0000313" key="1">
    <source>
        <dbReference type="EMBL" id="VUD74615.1"/>
    </source>
</evidence>
<keyword evidence="2" id="KW-1185">Reference proteome</keyword>
<organism evidence="1 2">
    <name type="scientific">Methylobacterium symbioticum</name>
    <dbReference type="NCBI Taxonomy" id="2584084"/>
    <lineage>
        <taxon>Bacteria</taxon>
        <taxon>Pseudomonadati</taxon>
        <taxon>Pseudomonadota</taxon>
        <taxon>Alphaproteobacteria</taxon>
        <taxon>Hyphomicrobiales</taxon>
        <taxon>Methylobacteriaceae</taxon>
        <taxon>Methylobacterium</taxon>
    </lineage>
</organism>
<evidence type="ECO:0000313" key="2">
    <source>
        <dbReference type="Proteomes" id="UP000410984"/>
    </source>
</evidence>
<dbReference type="AlphaFoldDB" id="A0A509EMG9"/>
<dbReference type="PANTHER" id="PTHR21015:SF22">
    <property type="entry name" value="GLYCOSYLTRANSFERASE"/>
    <property type="match status" value="1"/>
</dbReference>
<proteinExistence type="predicted"/>